<dbReference type="Pfam" id="PF04397">
    <property type="entry name" value="LytTR"/>
    <property type="match status" value="1"/>
</dbReference>
<dbReference type="InterPro" id="IPR007492">
    <property type="entry name" value="LytTR_DNA-bd_dom"/>
</dbReference>
<evidence type="ECO:0000313" key="5">
    <source>
        <dbReference type="Proteomes" id="UP000624419"/>
    </source>
</evidence>
<gene>
    <name evidence="4" type="ORF">HHX48_04005</name>
</gene>
<accession>A0ABR8LLD2</accession>
<sequence>MSDTVLGRAPVKSGFVLTATGLTLLFTLMEPESSAALGFFERLMFWALQITTALLGLMFASFLVSHIAHKRLPVSVSLFISGIVGAVLVAPVFASIDYWFPGLKDEPDGWLDMLEQQGPAFHVVSEFLEIAPGLITIWFLINIPLLLNVTYKLPTDSDDPPPPEQPPSTAKQVDVREKLRNDFYERLPEALSKDIVSISSELHYVNVKMTDGKALILGALNQIAEALDDDGVLIHRSHWVHKKHVVSVHISGSQAWCEMSNGERLPISRSKRKLVKSYFGNEPRRDTTKGKAGLTRVK</sequence>
<proteinExistence type="predicted"/>
<dbReference type="InterPro" id="IPR046947">
    <property type="entry name" value="LytR-like"/>
</dbReference>
<evidence type="ECO:0000256" key="2">
    <source>
        <dbReference type="SAM" id="Phobius"/>
    </source>
</evidence>
<keyword evidence="1" id="KW-0902">Two-component regulatory system</keyword>
<dbReference type="EMBL" id="JABBXD010000001">
    <property type="protein sequence ID" value="MBD3584900.1"/>
    <property type="molecule type" value="Genomic_DNA"/>
</dbReference>
<dbReference type="SMART" id="SM00850">
    <property type="entry name" value="LytTR"/>
    <property type="match status" value="1"/>
</dbReference>
<evidence type="ECO:0000259" key="3">
    <source>
        <dbReference type="PROSITE" id="PS50930"/>
    </source>
</evidence>
<dbReference type="Proteomes" id="UP000624419">
    <property type="component" value="Unassembled WGS sequence"/>
</dbReference>
<reference evidence="4 5" key="1">
    <citation type="submission" date="2020-04" db="EMBL/GenBank/DDBJ databases">
        <title>Salinimonas sp. HHU 13199.</title>
        <authorList>
            <person name="Cui X."/>
            <person name="Zhang D."/>
        </authorList>
    </citation>
    <scope>NUCLEOTIDE SEQUENCE [LARGE SCALE GENOMIC DNA]</scope>
    <source>
        <strain evidence="4 5">HHU 13199</strain>
    </source>
</reference>
<protein>
    <submittedName>
        <fullName evidence="4">LytTR family transcriptional regulator</fullName>
    </submittedName>
</protein>
<name>A0ABR8LLD2_9ALTE</name>
<dbReference type="RefSeq" id="WP_191022400.1">
    <property type="nucleotide sequence ID" value="NZ_JABBXD010000001.1"/>
</dbReference>
<keyword evidence="2" id="KW-0472">Membrane</keyword>
<dbReference type="PANTHER" id="PTHR37299">
    <property type="entry name" value="TRANSCRIPTIONAL REGULATOR-RELATED"/>
    <property type="match status" value="1"/>
</dbReference>
<feature type="transmembrane region" description="Helical" evidence="2">
    <location>
        <begin position="76"/>
        <end position="100"/>
    </location>
</feature>
<dbReference type="Gene3D" id="2.40.50.1020">
    <property type="entry name" value="LytTr DNA-binding domain"/>
    <property type="match status" value="1"/>
</dbReference>
<feature type="domain" description="HTH LytTR-type" evidence="3">
    <location>
        <begin position="193"/>
        <end position="281"/>
    </location>
</feature>
<feature type="transmembrane region" description="Helical" evidence="2">
    <location>
        <begin position="120"/>
        <end position="141"/>
    </location>
</feature>
<evidence type="ECO:0000256" key="1">
    <source>
        <dbReference type="ARBA" id="ARBA00023012"/>
    </source>
</evidence>
<keyword evidence="2" id="KW-1133">Transmembrane helix</keyword>
<dbReference type="PANTHER" id="PTHR37299:SF1">
    <property type="entry name" value="STAGE 0 SPORULATION PROTEIN A HOMOLOG"/>
    <property type="match status" value="1"/>
</dbReference>
<dbReference type="PROSITE" id="PS50930">
    <property type="entry name" value="HTH_LYTTR"/>
    <property type="match status" value="1"/>
</dbReference>
<evidence type="ECO:0000313" key="4">
    <source>
        <dbReference type="EMBL" id="MBD3584900.1"/>
    </source>
</evidence>
<organism evidence="4 5">
    <name type="scientific">Salinimonas profundi</name>
    <dbReference type="NCBI Taxonomy" id="2729140"/>
    <lineage>
        <taxon>Bacteria</taxon>
        <taxon>Pseudomonadati</taxon>
        <taxon>Pseudomonadota</taxon>
        <taxon>Gammaproteobacteria</taxon>
        <taxon>Alteromonadales</taxon>
        <taxon>Alteromonadaceae</taxon>
        <taxon>Alteromonas/Salinimonas group</taxon>
        <taxon>Salinimonas</taxon>
    </lineage>
</organism>
<feature type="transmembrane region" description="Helical" evidence="2">
    <location>
        <begin position="45"/>
        <end position="64"/>
    </location>
</feature>
<comment type="caution">
    <text evidence="4">The sequence shown here is derived from an EMBL/GenBank/DDBJ whole genome shotgun (WGS) entry which is preliminary data.</text>
</comment>
<keyword evidence="5" id="KW-1185">Reference proteome</keyword>
<keyword evidence="2" id="KW-0812">Transmembrane</keyword>